<organism evidence="1 2">
    <name type="scientific">Saccharibacillus endophyticus</name>
    <dbReference type="NCBI Taxonomy" id="2060666"/>
    <lineage>
        <taxon>Bacteria</taxon>
        <taxon>Bacillati</taxon>
        <taxon>Bacillota</taxon>
        <taxon>Bacilli</taxon>
        <taxon>Bacillales</taxon>
        <taxon>Paenibacillaceae</taxon>
        <taxon>Saccharibacillus</taxon>
    </lineage>
</organism>
<gene>
    <name evidence="1" type="ORF">GCM10007362_32130</name>
</gene>
<reference evidence="2" key="1">
    <citation type="journal article" date="2019" name="Int. J. Syst. Evol. Microbiol.">
        <title>The Global Catalogue of Microorganisms (GCM) 10K type strain sequencing project: providing services to taxonomists for standard genome sequencing and annotation.</title>
        <authorList>
            <consortium name="The Broad Institute Genomics Platform"/>
            <consortium name="The Broad Institute Genome Sequencing Center for Infectious Disease"/>
            <person name="Wu L."/>
            <person name="Ma J."/>
        </authorList>
    </citation>
    <scope>NUCLEOTIDE SEQUENCE [LARGE SCALE GENOMIC DNA]</scope>
    <source>
        <strain evidence="2">CCM 8702</strain>
    </source>
</reference>
<evidence type="ECO:0000313" key="2">
    <source>
        <dbReference type="Proteomes" id="UP000605427"/>
    </source>
</evidence>
<keyword evidence="2" id="KW-1185">Reference proteome</keyword>
<accession>A0ABQ1ZXJ3</accession>
<evidence type="ECO:0000313" key="1">
    <source>
        <dbReference type="EMBL" id="GGH81792.1"/>
    </source>
</evidence>
<comment type="caution">
    <text evidence="1">The sequence shown here is derived from an EMBL/GenBank/DDBJ whole genome shotgun (WGS) entry which is preliminary data.</text>
</comment>
<dbReference type="EMBL" id="BMDD01000004">
    <property type="protein sequence ID" value="GGH81792.1"/>
    <property type="molecule type" value="Genomic_DNA"/>
</dbReference>
<name>A0ABQ1ZXJ3_9BACL</name>
<dbReference type="Proteomes" id="UP000605427">
    <property type="component" value="Unassembled WGS sequence"/>
</dbReference>
<proteinExistence type="predicted"/>
<sequence>MDTFIRWEKSQEFKNIATLILSSKQANDLVEIYDKVKAKVSGDNLITKL</sequence>
<protein>
    <submittedName>
        <fullName evidence="1">Uncharacterized protein</fullName>
    </submittedName>
</protein>